<keyword evidence="8" id="KW-1185">Reference proteome</keyword>
<dbReference type="SUPFAM" id="SSF56425">
    <property type="entry name" value="Succinate dehydrogenase/fumarate reductase flavoprotein, catalytic domain"/>
    <property type="match status" value="1"/>
</dbReference>
<dbReference type="PRINTS" id="PR00411">
    <property type="entry name" value="PNDRDTASEI"/>
</dbReference>
<sequence length="592" mass="63792">MNTTLPSSLKNASPGYDVIVLGSGAAGFAAAVTASSRGLKVLLVEKTETFGGTSAISGGAVWLHDTDQARAAGLHLPPEQMRLYLQEVIGAGYNPELIEAFIQQGREALRYLEAHSELKYSLRPLSPDYYPDLPGGTLTGRALEIDEYDGRRLGEHFKDLKRPPDGMLLFGGMMVNRVDIQHFLSIKRSSKSFWHCLKLMGRYAFDRLGHPRGTRLTVGNALIARLASTALANGVDLWLETTPESLLVEHGRVCGVRVTRHGQTHSLLARGGVVLAMGGFAASPQAAEQRPATASEHWTMSPPGNMGDGQQLAASVNAAIGENLAANFFWAPVSVLRKADGSLERFPHLVTDRAKPGVIAVNLYGRRFVNESDSYHCFVEAMFANGGANAPCWLICDAHALNTYGLGLARPRPVDNQALIEAGYLLRADSLTELAHITGIDSVNLQQTLRQYNADAEQGVDRQFGKGSTAYNRYMGDPLHHPNPCLRPLSKAPYYAIRLFTGDLGSARGLVTNGQANVLNRHGAPIPGLYAAGNEMNSIMNGTYPGPGITLGPGITFGYLAASHIAHQLDETASPQSHTGENHVLRTTHLHA</sequence>
<evidence type="ECO:0000256" key="2">
    <source>
        <dbReference type="ARBA" id="ARBA00022630"/>
    </source>
</evidence>
<dbReference type="SUPFAM" id="SSF51905">
    <property type="entry name" value="FAD/NAD(P)-binding domain"/>
    <property type="match status" value="1"/>
</dbReference>
<reference evidence="7 8" key="1">
    <citation type="submission" date="2016-10" db="EMBL/GenBank/DDBJ databases">
        <authorList>
            <person name="Varghese N."/>
            <person name="Submissions S."/>
        </authorList>
    </citation>
    <scope>NUCLEOTIDE SEQUENCE [LARGE SCALE GENOMIC DNA]</scope>
    <source>
        <strain evidence="7 8">BS3652</strain>
    </source>
</reference>
<dbReference type="InterPro" id="IPR050315">
    <property type="entry name" value="FAD-oxidoreductase_2"/>
</dbReference>
<name>A0A1H4QRF0_PSETA</name>
<dbReference type="EMBL" id="FNRS01000001">
    <property type="protein sequence ID" value="SEC22240.1"/>
    <property type="molecule type" value="Genomic_DNA"/>
</dbReference>
<evidence type="ECO:0000259" key="6">
    <source>
        <dbReference type="Pfam" id="PF00890"/>
    </source>
</evidence>
<evidence type="ECO:0000256" key="1">
    <source>
        <dbReference type="ARBA" id="ARBA00001974"/>
    </source>
</evidence>
<dbReference type="InterPro" id="IPR036188">
    <property type="entry name" value="FAD/NAD-bd_sf"/>
</dbReference>
<feature type="domain" description="FAD-dependent oxidoreductase 2 FAD-binding" evidence="6">
    <location>
        <begin position="17"/>
        <end position="551"/>
    </location>
</feature>
<dbReference type="Gene3D" id="3.50.50.60">
    <property type="entry name" value="FAD/NAD(P)-binding domain"/>
    <property type="match status" value="2"/>
</dbReference>
<feature type="region of interest" description="Disordered" evidence="5">
    <location>
        <begin position="572"/>
        <end position="592"/>
    </location>
</feature>
<dbReference type="RefSeq" id="WP_048380465.1">
    <property type="nucleotide sequence ID" value="NZ_FNRS01000001.1"/>
</dbReference>
<dbReference type="PANTHER" id="PTHR43400">
    <property type="entry name" value="FUMARATE REDUCTASE"/>
    <property type="match status" value="1"/>
</dbReference>
<organism evidence="7 8">
    <name type="scientific">Pseudomonas taetrolens</name>
    <dbReference type="NCBI Taxonomy" id="47884"/>
    <lineage>
        <taxon>Bacteria</taxon>
        <taxon>Pseudomonadati</taxon>
        <taxon>Pseudomonadota</taxon>
        <taxon>Gammaproteobacteria</taxon>
        <taxon>Pseudomonadales</taxon>
        <taxon>Pseudomonadaceae</taxon>
        <taxon>Pseudomonas</taxon>
    </lineage>
</organism>
<dbReference type="InterPro" id="IPR003953">
    <property type="entry name" value="FAD-dep_OxRdtase_2_FAD-bd"/>
</dbReference>
<keyword evidence="2" id="KW-0285">Flavoprotein</keyword>
<comment type="caution">
    <text evidence="7">The sequence shown here is derived from an EMBL/GenBank/DDBJ whole genome shotgun (WGS) entry which is preliminary data.</text>
</comment>
<accession>A0A1H4QRF0</accession>
<dbReference type="PANTHER" id="PTHR43400:SF10">
    <property type="entry name" value="3-OXOSTEROID 1-DEHYDROGENASE"/>
    <property type="match status" value="1"/>
</dbReference>
<dbReference type="Pfam" id="PF00890">
    <property type="entry name" value="FAD_binding_2"/>
    <property type="match status" value="1"/>
</dbReference>
<dbReference type="Gene3D" id="3.90.700.10">
    <property type="entry name" value="Succinate dehydrogenase/fumarate reductase flavoprotein, catalytic domain"/>
    <property type="match status" value="1"/>
</dbReference>
<comment type="cofactor">
    <cofactor evidence="1">
        <name>FAD</name>
        <dbReference type="ChEBI" id="CHEBI:57692"/>
    </cofactor>
</comment>
<evidence type="ECO:0000256" key="4">
    <source>
        <dbReference type="ARBA" id="ARBA00023002"/>
    </source>
</evidence>
<keyword evidence="4" id="KW-0560">Oxidoreductase</keyword>
<evidence type="ECO:0000313" key="7">
    <source>
        <dbReference type="EMBL" id="SEC22240.1"/>
    </source>
</evidence>
<gene>
    <name evidence="7" type="ORF">SAMN04490203_2021</name>
</gene>
<proteinExistence type="predicted"/>
<evidence type="ECO:0000256" key="5">
    <source>
        <dbReference type="SAM" id="MobiDB-lite"/>
    </source>
</evidence>
<evidence type="ECO:0000313" key="8">
    <source>
        <dbReference type="Proteomes" id="UP000183155"/>
    </source>
</evidence>
<evidence type="ECO:0000256" key="3">
    <source>
        <dbReference type="ARBA" id="ARBA00022827"/>
    </source>
</evidence>
<dbReference type="Proteomes" id="UP000183155">
    <property type="component" value="Unassembled WGS sequence"/>
</dbReference>
<protein>
    <submittedName>
        <fullName evidence="7">Succinate dehydrogenase/fumarate reductase, flavoprotein subunit</fullName>
    </submittedName>
</protein>
<keyword evidence="3" id="KW-0274">FAD</keyword>
<dbReference type="InterPro" id="IPR027477">
    <property type="entry name" value="Succ_DH/fumarate_Rdtase_cat_sf"/>
</dbReference>